<proteinExistence type="predicted"/>
<organism evidence="1 2">
    <name type="scientific">Rhodococcus pseudokoreensis</name>
    <dbReference type="NCBI Taxonomy" id="2811421"/>
    <lineage>
        <taxon>Bacteria</taxon>
        <taxon>Bacillati</taxon>
        <taxon>Actinomycetota</taxon>
        <taxon>Actinomycetes</taxon>
        <taxon>Mycobacteriales</taxon>
        <taxon>Nocardiaceae</taxon>
        <taxon>Rhodococcus</taxon>
    </lineage>
</organism>
<accession>A0A974ZS88</accession>
<reference evidence="1 2" key="1">
    <citation type="journal article" date="2021" name="Microbiol. Resour. Announc.">
        <title>Complete Genome Sequences of Two Rhodococcus sp. Strains with Large and Linear Chromosomes, Isolated from Apple Rhizosphere.</title>
        <authorList>
            <person name="Benning S."/>
            <person name="Brugnone N."/>
            <person name="Siani R."/>
            <person name="Kublik S."/>
            <person name="Schloter M."/>
            <person name="Rad V."/>
        </authorList>
    </citation>
    <scope>NUCLEOTIDE SEQUENCE [LARGE SCALE GENOMIC DNA]</scope>
    <source>
        <strain evidence="1 2">R79</strain>
    </source>
</reference>
<evidence type="ECO:0000313" key="1">
    <source>
        <dbReference type="EMBL" id="QSE88152.1"/>
    </source>
</evidence>
<dbReference type="Proteomes" id="UP000662986">
    <property type="component" value="Chromosome"/>
</dbReference>
<keyword evidence="2" id="KW-1185">Reference proteome</keyword>
<evidence type="ECO:0000313" key="2">
    <source>
        <dbReference type="Proteomes" id="UP000662986"/>
    </source>
</evidence>
<dbReference type="EMBL" id="CP070619">
    <property type="protein sequence ID" value="QSE88152.1"/>
    <property type="molecule type" value="Genomic_DNA"/>
</dbReference>
<protein>
    <recommendedName>
        <fullName evidence="3">DUF3263 domain-containing protein</fullName>
    </recommendedName>
</protein>
<reference evidence="1 2" key="2">
    <citation type="journal article" date="2022" name="Arch. Microbiol.">
        <title>Rhodococcus pseudokoreensis sp. nov. isolated from the rhizosphere of young M26 apple rootstocks.</title>
        <authorList>
            <person name="Kampfer P."/>
            <person name="Glaeser S.P."/>
            <person name="Blom J."/>
            <person name="Wolf J."/>
            <person name="Benning S."/>
            <person name="Schloter M."/>
            <person name="Neumann-Schaal M."/>
        </authorList>
    </citation>
    <scope>NUCLEOTIDE SEQUENCE [LARGE SCALE GENOMIC DNA]</scope>
    <source>
        <strain evidence="1 2">R79</strain>
    </source>
</reference>
<sequence>MVDFASMWQPWGGAPDDDILVRFGLPEDAFYKRLANILTRGRARLTPHRARSLFELCEQKLSISDPEQTSPPAPTPLFL</sequence>
<evidence type="ECO:0008006" key="3">
    <source>
        <dbReference type="Google" id="ProtNLM"/>
    </source>
</evidence>
<name>A0A974ZS88_9NOCA</name>
<dbReference type="RefSeq" id="WP_206004905.1">
    <property type="nucleotide sequence ID" value="NZ_CP070619.1"/>
</dbReference>
<gene>
    <name evidence="1" type="ORF">JWS13_05730</name>
</gene>